<feature type="compositionally biased region" description="Polar residues" evidence="6">
    <location>
        <begin position="16"/>
        <end position="27"/>
    </location>
</feature>
<dbReference type="InterPro" id="IPR013900">
    <property type="entry name" value="RNR_inhibitor"/>
</dbReference>
<dbReference type="RefSeq" id="XP_070913373.1">
    <property type="nucleotide sequence ID" value="XM_071057272.1"/>
</dbReference>
<comment type="similarity">
    <text evidence="3">Belongs to the DIF1/spd1 family.</text>
</comment>
<accession>A0ABQ0G258</accession>
<keyword evidence="5" id="KW-0539">Nucleus</keyword>
<evidence type="ECO:0000256" key="1">
    <source>
        <dbReference type="ARBA" id="ARBA00004123"/>
    </source>
</evidence>
<dbReference type="Pfam" id="PF08591">
    <property type="entry name" value="RNR_inhib"/>
    <property type="match status" value="1"/>
</dbReference>
<keyword evidence="8" id="KW-1185">Reference proteome</keyword>
<proteinExistence type="inferred from homology"/>
<evidence type="ECO:0000313" key="8">
    <source>
        <dbReference type="Proteomes" id="UP001628179"/>
    </source>
</evidence>
<protein>
    <submittedName>
        <fullName evidence="7">S-phase delaying protein 1</fullName>
    </submittedName>
</protein>
<evidence type="ECO:0000256" key="5">
    <source>
        <dbReference type="ARBA" id="ARBA00023242"/>
    </source>
</evidence>
<comment type="caution">
    <text evidence="7">The sequence shown here is derived from an EMBL/GenBank/DDBJ whole genome shotgun (WGS) entry which is preliminary data.</text>
</comment>
<dbReference type="GeneID" id="98172595"/>
<name>A0ABQ0G258_9PEZI</name>
<evidence type="ECO:0000256" key="3">
    <source>
        <dbReference type="ARBA" id="ARBA00005459"/>
    </source>
</evidence>
<evidence type="ECO:0000256" key="4">
    <source>
        <dbReference type="ARBA" id="ARBA00022490"/>
    </source>
</evidence>
<comment type="subcellular location">
    <subcellularLocation>
        <location evidence="2">Cytoplasm</location>
    </subcellularLocation>
    <subcellularLocation>
        <location evidence="1">Nucleus</location>
    </subcellularLocation>
</comment>
<dbReference type="PANTHER" id="PTHR28081:SF1">
    <property type="entry name" value="DAMAGE-REGULATED IMPORT FACILITATOR 1"/>
    <property type="match status" value="1"/>
</dbReference>
<sequence length="299" mass="32242">MAGPRTKRQFAGAASDPSQRQITSFFKTSSSTDLSATSTPSKPSALGGPVLPAQIQTDLLNVGMRVRKAIPEGYKTGNPYCAFQLWAEDNNNHHNNSSTKPIPSSTTLASAMRELEPFCGLNKVGGLAFQPAHTTAPFSENVDEDDDYLMSMPSLTSSQESAISTASSITSSAVTPGRLNIVLPTSATPNRKRFFVSAEEEQENESVPPHQHAGPFRLNSHGHGHDAWLDGEISPRSLAPVGWENARVLAVPKTRQRKAATTDLVGQENVMVVVKGEDGNDFEEASFLDYRLGGDMEIE</sequence>
<keyword evidence="4" id="KW-0963">Cytoplasm</keyword>
<dbReference type="Proteomes" id="UP001628179">
    <property type="component" value="Unassembled WGS sequence"/>
</dbReference>
<organism evidence="7 8">
    <name type="scientific">Madurella fahalii</name>
    <dbReference type="NCBI Taxonomy" id="1157608"/>
    <lineage>
        <taxon>Eukaryota</taxon>
        <taxon>Fungi</taxon>
        <taxon>Dikarya</taxon>
        <taxon>Ascomycota</taxon>
        <taxon>Pezizomycotina</taxon>
        <taxon>Sordariomycetes</taxon>
        <taxon>Sordariomycetidae</taxon>
        <taxon>Sordariales</taxon>
        <taxon>Sordariales incertae sedis</taxon>
        <taxon>Madurella</taxon>
    </lineage>
</organism>
<evidence type="ECO:0000256" key="2">
    <source>
        <dbReference type="ARBA" id="ARBA00004496"/>
    </source>
</evidence>
<feature type="region of interest" description="Disordered" evidence="6">
    <location>
        <begin position="1"/>
        <end position="48"/>
    </location>
</feature>
<evidence type="ECO:0000313" key="7">
    <source>
        <dbReference type="EMBL" id="GAB1311640.1"/>
    </source>
</evidence>
<gene>
    <name evidence="7" type="ORF">MFIFM68171_01850</name>
</gene>
<dbReference type="PANTHER" id="PTHR28081">
    <property type="entry name" value="DAMAGE-REGULATED IMPORT FACILITATOR 1-RELATED"/>
    <property type="match status" value="1"/>
</dbReference>
<feature type="compositionally biased region" description="Low complexity" evidence="6">
    <location>
        <begin position="28"/>
        <end position="41"/>
    </location>
</feature>
<evidence type="ECO:0000256" key="6">
    <source>
        <dbReference type="SAM" id="MobiDB-lite"/>
    </source>
</evidence>
<dbReference type="EMBL" id="BAAFSV010000001">
    <property type="protein sequence ID" value="GAB1311640.1"/>
    <property type="molecule type" value="Genomic_DNA"/>
</dbReference>
<reference evidence="7 8" key="1">
    <citation type="submission" date="2024-09" db="EMBL/GenBank/DDBJ databases">
        <title>Itraconazole resistance in Madurella fahalii resulting from another homologue of gene encoding cytochrome P450 14-alpha sterol demethylase (CYP51).</title>
        <authorList>
            <person name="Yoshioka I."/>
            <person name="Fahal A.H."/>
            <person name="Kaneko S."/>
            <person name="Yaguchi T."/>
        </authorList>
    </citation>
    <scope>NUCLEOTIDE SEQUENCE [LARGE SCALE GENOMIC DNA]</scope>
    <source>
        <strain evidence="7 8">IFM 68171</strain>
    </source>
</reference>